<dbReference type="GO" id="GO:0097367">
    <property type="term" value="F:carbohydrate derivative binding"/>
    <property type="evidence" value="ECO:0007669"/>
    <property type="project" value="InterPro"/>
</dbReference>
<keyword evidence="5" id="KW-0032">Aminotransferase</keyword>
<dbReference type="AlphaFoldDB" id="A0A517SKK6"/>
<proteinExistence type="predicted"/>
<evidence type="ECO:0000256" key="2">
    <source>
        <dbReference type="ARBA" id="ARBA00012916"/>
    </source>
</evidence>
<dbReference type="RefSeq" id="WP_145034097.1">
    <property type="nucleotide sequence ID" value="NZ_CP036271.1"/>
</dbReference>
<dbReference type="GO" id="GO:0006002">
    <property type="term" value="P:fructose 6-phosphate metabolic process"/>
    <property type="evidence" value="ECO:0007669"/>
    <property type="project" value="TreeGrafter"/>
</dbReference>
<dbReference type="InterPro" id="IPR046348">
    <property type="entry name" value="SIS_dom_sf"/>
</dbReference>
<name>A0A517SKK6_9PLAN</name>
<organism evidence="5 6">
    <name type="scientific">Caulifigura coniformis</name>
    <dbReference type="NCBI Taxonomy" id="2527983"/>
    <lineage>
        <taxon>Bacteria</taxon>
        <taxon>Pseudomonadati</taxon>
        <taxon>Planctomycetota</taxon>
        <taxon>Planctomycetia</taxon>
        <taxon>Planctomycetales</taxon>
        <taxon>Planctomycetaceae</taxon>
        <taxon>Caulifigura</taxon>
    </lineage>
</organism>
<evidence type="ECO:0000256" key="1">
    <source>
        <dbReference type="ARBA" id="ARBA00001031"/>
    </source>
</evidence>
<dbReference type="InterPro" id="IPR001347">
    <property type="entry name" value="SIS_dom"/>
</dbReference>
<evidence type="ECO:0000313" key="6">
    <source>
        <dbReference type="Proteomes" id="UP000315700"/>
    </source>
</evidence>
<evidence type="ECO:0000256" key="3">
    <source>
        <dbReference type="ARBA" id="ARBA00016090"/>
    </source>
</evidence>
<dbReference type="Proteomes" id="UP000315700">
    <property type="component" value="Chromosome"/>
</dbReference>
<reference evidence="5 6" key="1">
    <citation type="submission" date="2019-02" db="EMBL/GenBank/DDBJ databases">
        <title>Deep-cultivation of Planctomycetes and their phenomic and genomic characterization uncovers novel biology.</title>
        <authorList>
            <person name="Wiegand S."/>
            <person name="Jogler M."/>
            <person name="Boedeker C."/>
            <person name="Pinto D."/>
            <person name="Vollmers J."/>
            <person name="Rivas-Marin E."/>
            <person name="Kohn T."/>
            <person name="Peeters S.H."/>
            <person name="Heuer A."/>
            <person name="Rast P."/>
            <person name="Oberbeckmann S."/>
            <person name="Bunk B."/>
            <person name="Jeske O."/>
            <person name="Meyerdierks A."/>
            <person name="Storesund J.E."/>
            <person name="Kallscheuer N."/>
            <person name="Luecker S."/>
            <person name="Lage O.M."/>
            <person name="Pohl T."/>
            <person name="Merkel B.J."/>
            <person name="Hornburger P."/>
            <person name="Mueller R.-W."/>
            <person name="Bruemmer F."/>
            <person name="Labrenz M."/>
            <person name="Spormann A.M."/>
            <person name="Op den Camp H."/>
            <person name="Overmann J."/>
            <person name="Amann R."/>
            <person name="Jetten M.S.M."/>
            <person name="Mascher T."/>
            <person name="Medema M.H."/>
            <person name="Devos D.P."/>
            <person name="Kaster A.-K."/>
            <person name="Ovreas L."/>
            <person name="Rohde M."/>
            <person name="Galperin M.Y."/>
            <person name="Jogler C."/>
        </authorList>
    </citation>
    <scope>NUCLEOTIDE SEQUENCE [LARGE SCALE GENOMIC DNA]</scope>
    <source>
        <strain evidence="5 6">Pan44</strain>
    </source>
</reference>
<dbReference type="OrthoDB" id="210097at2"/>
<dbReference type="PANTHER" id="PTHR10937">
    <property type="entry name" value="GLUCOSAMINE--FRUCTOSE-6-PHOSPHATE AMINOTRANSFERASE, ISOMERIZING"/>
    <property type="match status" value="1"/>
</dbReference>
<dbReference type="Pfam" id="PF01380">
    <property type="entry name" value="SIS"/>
    <property type="match status" value="1"/>
</dbReference>
<comment type="catalytic activity">
    <reaction evidence="1">
        <text>D-fructose 6-phosphate + L-glutamine = D-glucosamine 6-phosphate + L-glutamate</text>
        <dbReference type="Rhea" id="RHEA:13237"/>
        <dbReference type="ChEBI" id="CHEBI:29985"/>
        <dbReference type="ChEBI" id="CHEBI:58359"/>
        <dbReference type="ChEBI" id="CHEBI:58725"/>
        <dbReference type="ChEBI" id="CHEBI:61527"/>
        <dbReference type="EC" id="2.6.1.16"/>
    </reaction>
</comment>
<dbReference type="KEGG" id="ccos:Pan44_47070"/>
<feature type="domain" description="SIS" evidence="4">
    <location>
        <begin position="35"/>
        <end position="174"/>
    </location>
</feature>
<dbReference type="InParanoid" id="A0A517SKK6"/>
<keyword evidence="6" id="KW-1185">Reference proteome</keyword>
<dbReference type="SUPFAM" id="SSF53697">
    <property type="entry name" value="SIS domain"/>
    <property type="match status" value="1"/>
</dbReference>
<dbReference type="PANTHER" id="PTHR10937:SF0">
    <property type="entry name" value="GLUTAMINE--FRUCTOSE-6-PHOSPHATE TRANSAMINASE (ISOMERIZING)"/>
    <property type="match status" value="1"/>
</dbReference>
<dbReference type="EMBL" id="CP036271">
    <property type="protein sequence ID" value="QDT56650.1"/>
    <property type="molecule type" value="Genomic_DNA"/>
</dbReference>
<evidence type="ECO:0000259" key="4">
    <source>
        <dbReference type="PROSITE" id="PS51464"/>
    </source>
</evidence>
<dbReference type="GO" id="GO:0006487">
    <property type="term" value="P:protein N-linked glycosylation"/>
    <property type="evidence" value="ECO:0007669"/>
    <property type="project" value="TreeGrafter"/>
</dbReference>
<evidence type="ECO:0000313" key="5">
    <source>
        <dbReference type="EMBL" id="QDT56650.1"/>
    </source>
</evidence>
<dbReference type="PROSITE" id="PS51464">
    <property type="entry name" value="SIS"/>
    <property type="match status" value="1"/>
</dbReference>
<dbReference type="EC" id="2.6.1.16" evidence="2"/>
<dbReference type="GO" id="GO:0006047">
    <property type="term" value="P:UDP-N-acetylglucosamine metabolic process"/>
    <property type="evidence" value="ECO:0007669"/>
    <property type="project" value="TreeGrafter"/>
</dbReference>
<protein>
    <recommendedName>
        <fullName evidence="3">Glutamine--fructose-6-phosphate aminotransferase [isomerizing]</fullName>
        <ecNumber evidence="2">2.6.1.16</ecNumber>
    </recommendedName>
</protein>
<keyword evidence="5" id="KW-0808">Transferase</keyword>
<sequence length="339" mass="36011">MNPQDPRQTEFGLVRDMLAAVDVLKNFDPAVIEPIVEPVRQAGRLMLTGEGSSRIFPAKNAMVHARRQGDALAIATEAASQASEYDLSNSAVCGVSNSGRTAEVIRLFHKLKSGGHSKRFSITAHAGSTLESIADVAFTLKCGGESAVAATKSVLEQALHHRALVDAVAGRPLPRARLGEVADMVRSALTTEIDPALTARIASAGTIYWAGRNDGVAEELTLKTNEITRKPADFLPGTYAAHGVEEVMQGGDVLLWVSPFEDAEAKFADVLEKGVGMTIIAISSRPTRFPTILVPDAGDLSGYVEMAAGWNVLVATGLKLGINLDKPQRARKVGNEFTG</sequence>
<dbReference type="GO" id="GO:0004360">
    <property type="term" value="F:glutamine-fructose-6-phosphate transaminase (isomerizing) activity"/>
    <property type="evidence" value="ECO:0007669"/>
    <property type="project" value="UniProtKB-EC"/>
</dbReference>
<dbReference type="Gene3D" id="3.40.50.10490">
    <property type="entry name" value="Glucose-6-phosphate isomerase like protein, domain 1"/>
    <property type="match status" value="2"/>
</dbReference>
<gene>
    <name evidence="5" type="ORF">Pan44_47070</name>
</gene>
<accession>A0A517SKK6</accession>